<keyword evidence="8" id="KW-0812">Transmembrane</keyword>
<evidence type="ECO:0000256" key="5">
    <source>
        <dbReference type="ARBA" id="ARBA00023027"/>
    </source>
</evidence>
<accession>A0ABR2WH53</accession>
<keyword evidence="12" id="KW-1185">Reference proteome</keyword>
<name>A0ABR2WH53_9FUNG</name>
<keyword evidence="5" id="KW-0520">NAD</keyword>
<dbReference type="InterPro" id="IPR001557">
    <property type="entry name" value="L-lactate/malate_DH"/>
</dbReference>
<dbReference type="NCBIfam" id="TIGR01771">
    <property type="entry name" value="L-LDH-NAD"/>
    <property type="match status" value="1"/>
</dbReference>
<evidence type="ECO:0000313" key="12">
    <source>
        <dbReference type="Proteomes" id="UP001479436"/>
    </source>
</evidence>
<dbReference type="EC" id="1.1.1.27" evidence="3"/>
<dbReference type="Gene3D" id="3.90.110.10">
    <property type="entry name" value="Lactate dehydrogenase/glycoside hydrolase, family 4, C-terminal"/>
    <property type="match status" value="1"/>
</dbReference>
<dbReference type="HAMAP" id="MF_00488">
    <property type="entry name" value="Lactate_dehydrog"/>
    <property type="match status" value="1"/>
</dbReference>
<dbReference type="PIRSF" id="PIRSF000102">
    <property type="entry name" value="Lac_mal_DH"/>
    <property type="match status" value="1"/>
</dbReference>
<dbReference type="InterPro" id="IPR036291">
    <property type="entry name" value="NAD(P)-bd_dom_sf"/>
</dbReference>
<proteinExistence type="inferred from homology"/>
<comment type="catalytic activity">
    <reaction evidence="6">
        <text>(S)-lactate + NAD(+) = pyruvate + NADH + H(+)</text>
        <dbReference type="Rhea" id="RHEA:23444"/>
        <dbReference type="ChEBI" id="CHEBI:15361"/>
        <dbReference type="ChEBI" id="CHEBI:15378"/>
        <dbReference type="ChEBI" id="CHEBI:16651"/>
        <dbReference type="ChEBI" id="CHEBI:57540"/>
        <dbReference type="ChEBI" id="CHEBI:57945"/>
        <dbReference type="EC" id="1.1.1.27"/>
    </reaction>
</comment>
<dbReference type="Gene3D" id="3.40.50.720">
    <property type="entry name" value="NAD(P)-binding Rossmann-like Domain"/>
    <property type="match status" value="1"/>
</dbReference>
<organism evidence="11 12">
    <name type="scientific">Basidiobolus ranarum</name>
    <dbReference type="NCBI Taxonomy" id="34480"/>
    <lineage>
        <taxon>Eukaryota</taxon>
        <taxon>Fungi</taxon>
        <taxon>Fungi incertae sedis</taxon>
        <taxon>Zoopagomycota</taxon>
        <taxon>Entomophthoromycotina</taxon>
        <taxon>Basidiobolomycetes</taxon>
        <taxon>Basidiobolales</taxon>
        <taxon>Basidiobolaceae</taxon>
        <taxon>Basidiobolus</taxon>
    </lineage>
</organism>
<dbReference type="InterPro" id="IPR001236">
    <property type="entry name" value="Lactate/malate_DH_N"/>
</dbReference>
<dbReference type="InterPro" id="IPR022383">
    <property type="entry name" value="Lactate/malate_DH_C"/>
</dbReference>
<dbReference type="SUPFAM" id="SSF51735">
    <property type="entry name" value="NAD(P)-binding Rossmann-fold domains"/>
    <property type="match status" value="1"/>
</dbReference>
<evidence type="ECO:0000256" key="8">
    <source>
        <dbReference type="SAM" id="Phobius"/>
    </source>
</evidence>
<evidence type="ECO:0000259" key="10">
    <source>
        <dbReference type="Pfam" id="PF02866"/>
    </source>
</evidence>
<dbReference type="InterPro" id="IPR011304">
    <property type="entry name" value="L-lactate_DH"/>
</dbReference>
<comment type="similarity">
    <text evidence="2">Belongs to the LDH/MDH superfamily. LDH family.</text>
</comment>
<protein>
    <recommendedName>
        <fullName evidence="3">L-lactate dehydrogenase</fullName>
        <ecNumber evidence="3">1.1.1.27</ecNumber>
    </recommendedName>
</protein>
<dbReference type="SUPFAM" id="SSF56327">
    <property type="entry name" value="LDH C-terminal domain-like"/>
    <property type="match status" value="1"/>
</dbReference>
<dbReference type="PANTHER" id="PTHR43128:SF16">
    <property type="entry name" value="L-LACTATE DEHYDROGENASE"/>
    <property type="match status" value="1"/>
</dbReference>
<reference evidence="11 12" key="1">
    <citation type="submission" date="2023-04" db="EMBL/GenBank/DDBJ databases">
        <title>Genome of Basidiobolus ranarum AG-B5.</title>
        <authorList>
            <person name="Stajich J.E."/>
            <person name="Carter-House D."/>
            <person name="Gryganskyi A."/>
        </authorList>
    </citation>
    <scope>NUCLEOTIDE SEQUENCE [LARGE SCALE GENOMIC DNA]</scope>
    <source>
        <strain evidence="11 12">AG-B5</strain>
    </source>
</reference>
<dbReference type="InterPro" id="IPR015955">
    <property type="entry name" value="Lactate_DH/Glyco_Ohase_4_C"/>
</dbReference>
<evidence type="ECO:0000256" key="2">
    <source>
        <dbReference type="ARBA" id="ARBA00006054"/>
    </source>
</evidence>
<comment type="pathway">
    <text evidence="1">Fermentation; pyruvate fermentation to lactate; (S)-lactate from pyruvate: step 1/1.</text>
</comment>
<keyword evidence="4 7" id="KW-0560">Oxidoreductase</keyword>
<evidence type="ECO:0000256" key="4">
    <source>
        <dbReference type="ARBA" id="ARBA00023002"/>
    </source>
</evidence>
<keyword evidence="8" id="KW-1133">Transmembrane helix</keyword>
<dbReference type="Pfam" id="PF02866">
    <property type="entry name" value="Ldh_1_C"/>
    <property type="match status" value="1"/>
</dbReference>
<evidence type="ECO:0000256" key="7">
    <source>
        <dbReference type="RuleBase" id="RU003369"/>
    </source>
</evidence>
<feature type="domain" description="Lactate/malate dehydrogenase C-terminal" evidence="10">
    <location>
        <begin position="145"/>
        <end position="299"/>
    </location>
</feature>
<dbReference type="Pfam" id="PF00056">
    <property type="entry name" value="Ldh_1_N"/>
    <property type="match status" value="1"/>
</dbReference>
<evidence type="ECO:0000313" key="11">
    <source>
        <dbReference type="EMBL" id="KAK9760835.1"/>
    </source>
</evidence>
<evidence type="ECO:0000256" key="1">
    <source>
        <dbReference type="ARBA" id="ARBA00004843"/>
    </source>
</evidence>
<dbReference type="Proteomes" id="UP001479436">
    <property type="component" value="Unassembled WGS sequence"/>
</dbReference>
<dbReference type="PRINTS" id="PR00086">
    <property type="entry name" value="LLDHDRGNASE"/>
</dbReference>
<evidence type="ECO:0000259" key="9">
    <source>
        <dbReference type="Pfam" id="PF00056"/>
    </source>
</evidence>
<dbReference type="PANTHER" id="PTHR43128">
    <property type="entry name" value="L-2-HYDROXYCARBOXYLATE DEHYDROGENASE (NAD(P)(+))"/>
    <property type="match status" value="1"/>
</dbReference>
<evidence type="ECO:0000256" key="3">
    <source>
        <dbReference type="ARBA" id="ARBA00012967"/>
    </source>
</evidence>
<sequence length="304" mass="32577">MPTSHTIAIIGCGAVGSSIASALILRNASATILMVDVDNKVAKGETLDLADSLFLSTSHVKVGTYKEAGQADIIVITAGAHQKPGETRLQLIENNHKILQTVVTDMSPINSNSKILLVTNPVDILTHITQKISGLPHKQVFGSGTFLDSGRLHSVLAQKLGVSNMAIHCYVLGEHGDHQFIAWSSASVGGVPLLEFPQMKDVDLEKLAQEVKGKAYEIIELKGATCYGIGACVSSLCESILNDRHHVRPVSCWDEEYQCYISVPAVIGTNGIESIIGIQLNADEKKKMNVAVKAMKDIIPSDIS</sequence>
<evidence type="ECO:0000256" key="6">
    <source>
        <dbReference type="ARBA" id="ARBA00049258"/>
    </source>
</evidence>
<dbReference type="EMBL" id="JASJQH010001758">
    <property type="protein sequence ID" value="KAK9760835.1"/>
    <property type="molecule type" value="Genomic_DNA"/>
</dbReference>
<keyword evidence="8" id="KW-0472">Membrane</keyword>
<feature type="domain" description="Lactate/malate dehydrogenase N-terminal" evidence="9">
    <location>
        <begin position="7"/>
        <end position="142"/>
    </location>
</feature>
<comment type="caution">
    <text evidence="11">The sequence shown here is derived from an EMBL/GenBank/DDBJ whole genome shotgun (WGS) entry which is preliminary data.</text>
</comment>
<gene>
    <name evidence="11" type="ORF">K7432_014736</name>
</gene>
<feature type="transmembrane region" description="Helical" evidence="8">
    <location>
        <begin position="6"/>
        <end position="25"/>
    </location>
</feature>